<dbReference type="Proteomes" id="UP001205890">
    <property type="component" value="Unassembled WGS sequence"/>
</dbReference>
<dbReference type="RefSeq" id="WP_254739625.1">
    <property type="nucleotide sequence ID" value="NZ_JANCLU010000004.1"/>
</dbReference>
<sequence length="359" mass="38766">MHLRILAGDEARARDLASQLPPEVTCRLLPPAGPLSDIEPDESVLVDIDLGNSWVTAELRDGLRALRRARRVLAFAIDGASRAQHAAASSMGATHILSRPLSAGKLLDLFREASQPALARIGLPPEIQASFETNGAMLARLLNGGQAPQGTRLQVETATDETIEAIAQAGLATWIEAVKCHHDATFRHCLQVNGLAIAFARTLGFSRADIRRLGVASAVHDIGKARVPVRILDKQGRLSPEEIDIVKLHPRWGADILGEAAEFEPEVVDAVLHHHEMLNGSGYPDGICGREIGDLTRLVTIVDIFSALLEERAYKPSFPPEKAFEMMLGMGDRLDGPLVRAFRPIVEALQAAMVGRAAS</sequence>
<dbReference type="InterPro" id="IPR003607">
    <property type="entry name" value="HD/PDEase_dom"/>
</dbReference>
<name>A0ABT1L9B1_9HYPH</name>
<dbReference type="EMBL" id="JANCLU010000004">
    <property type="protein sequence ID" value="MCP8938082.1"/>
    <property type="molecule type" value="Genomic_DNA"/>
</dbReference>
<feature type="domain" description="HD-GYP" evidence="1">
    <location>
        <begin position="163"/>
        <end position="358"/>
    </location>
</feature>
<reference evidence="2 3" key="1">
    <citation type="submission" date="2022-07" db="EMBL/GenBank/DDBJ databases">
        <authorList>
            <person name="Li W.-J."/>
            <person name="Deng Q.-Q."/>
        </authorList>
    </citation>
    <scope>NUCLEOTIDE SEQUENCE [LARGE SCALE GENOMIC DNA]</scope>
    <source>
        <strain evidence="2 3">SYSU M60028</strain>
    </source>
</reference>
<dbReference type="SUPFAM" id="SSF109604">
    <property type="entry name" value="HD-domain/PDEase-like"/>
    <property type="match status" value="1"/>
</dbReference>
<dbReference type="PANTHER" id="PTHR43155">
    <property type="entry name" value="CYCLIC DI-GMP PHOSPHODIESTERASE PA4108-RELATED"/>
    <property type="match status" value="1"/>
</dbReference>
<organism evidence="2 3">
    <name type="scientific">Alsobacter ponti</name>
    <dbReference type="NCBI Taxonomy" id="2962936"/>
    <lineage>
        <taxon>Bacteria</taxon>
        <taxon>Pseudomonadati</taxon>
        <taxon>Pseudomonadota</taxon>
        <taxon>Alphaproteobacteria</taxon>
        <taxon>Hyphomicrobiales</taxon>
        <taxon>Alsobacteraceae</taxon>
        <taxon>Alsobacter</taxon>
    </lineage>
</organism>
<protein>
    <submittedName>
        <fullName evidence="2">HD domain-containing protein</fullName>
    </submittedName>
</protein>
<accession>A0ABT1L9B1</accession>
<gene>
    <name evidence="2" type="ORF">NK718_06110</name>
</gene>
<comment type="caution">
    <text evidence="2">The sequence shown here is derived from an EMBL/GenBank/DDBJ whole genome shotgun (WGS) entry which is preliminary data.</text>
</comment>
<dbReference type="InterPro" id="IPR037522">
    <property type="entry name" value="HD_GYP_dom"/>
</dbReference>
<dbReference type="PANTHER" id="PTHR43155:SF2">
    <property type="entry name" value="CYCLIC DI-GMP PHOSPHODIESTERASE PA4108"/>
    <property type="match status" value="1"/>
</dbReference>
<dbReference type="SMART" id="SM00471">
    <property type="entry name" value="HDc"/>
    <property type="match status" value="1"/>
</dbReference>
<dbReference type="Pfam" id="PF13487">
    <property type="entry name" value="HD_5"/>
    <property type="match status" value="1"/>
</dbReference>
<dbReference type="InterPro" id="IPR006675">
    <property type="entry name" value="HDIG_dom"/>
</dbReference>
<proteinExistence type="predicted"/>
<dbReference type="PROSITE" id="PS51832">
    <property type="entry name" value="HD_GYP"/>
    <property type="match status" value="1"/>
</dbReference>
<dbReference type="Gene3D" id="1.10.3210.10">
    <property type="entry name" value="Hypothetical protein af1432"/>
    <property type="match status" value="1"/>
</dbReference>
<evidence type="ECO:0000259" key="1">
    <source>
        <dbReference type="PROSITE" id="PS51832"/>
    </source>
</evidence>
<evidence type="ECO:0000313" key="2">
    <source>
        <dbReference type="EMBL" id="MCP8938082.1"/>
    </source>
</evidence>
<evidence type="ECO:0000313" key="3">
    <source>
        <dbReference type="Proteomes" id="UP001205890"/>
    </source>
</evidence>
<dbReference type="NCBIfam" id="TIGR00277">
    <property type="entry name" value="HDIG"/>
    <property type="match status" value="1"/>
</dbReference>
<keyword evidence="3" id="KW-1185">Reference proteome</keyword>
<dbReference type="CDD" id="cd00077">
    <property type="entry name" value="HDc"/>
    <property type="match status" value="1"/>
</dbReference>